<keyword evidence="3" id="KW-1185">Reference proteome</keyword>
<name>A0A3S5CH71_9PLAT</name>
<dbReference type="EMBL" id="CAAALY010048946">
    <property type="protein sequence ID" value="VEL20982.1"/>
    <property type="molecule type" value="Genomic_DNA"/>
</dbReference>
<protein>
    <submittedName>
        <fullName evidence="2">Uncharacterized protein</fullName>
    </submittedName>
</protein>
<dbReference type="OrthoDB" id="9947256at2759"/>
<evidence type="ECO:0000256" key="1">
    <source>
        <dbReference type="SAM" id="MobiDB-lite"/>
    </source>
</evidence>
<gene>
    <name evidence="2" type="ORF">PXEA_LOCUS14422</name>
</gene>
<organism evidence="2 3">
    <name type="scientific">Protopolystoma xenopodis</name>
    <dbReference type="NCBI Taxonomy" id="117903"/>
    <lineage>
        <taxon>Eukaryota</taxon>
        <taxon>Metazoa</taxon>
        <taxon>Spiralia</taxon>
        <taxon>Lophotrochozoa</taxon>
        <taxon>Platyhelminthes</taxon>
        <taxon>Monogenea</taxon>
        <taxon>Polyopisthocotylea</taxon>
        <taxon>Polystomatidea</taxon>
        <taxon>Polystomatidae</taxon>
        <taxon>Protopolystoma</taxon>
    </lineage>
</organism>
<reference evidence="2" key="1">
    <citation type="submission" date="2018-11" db="EMBL/GenBank/DDBJ databases">
        <authorList>
            <consortium name="Pathogen Informatics"/>
        </authorList>
    </citation>
    <scope>NUCLEOTIDE SEQUENCE</scope>
</reference>
<feature type="compositionally biased region" description="Basic and acidic residues" evidence="1">
    <location>
        <begin position="1"/>
        <end position="10"/>
    </location>
</feature>
<dbReference type="AlphaFoldDB" id="A0A3S5CH71"/>
<evidence type="ECO:0000313" key="2">
    <source>
        <dbReference type="EMBL" id="VEL20982.1"/>
    </source>
</evidence>
<sequence length="95" mass="10747">MADNDEKASDMKLPMLKTGSESQTIDPSCGAKQDELHVKQMVIRSVSGWRHLSRVPGTRFIYGELQISLTYIPHETKIILEVSNQKKNLYKICVA</sequence>
<evidence type="ECO:0000313" key="3">
    <source>
        <dbReference type="Proteomes" id="UP000784294"/>
    </source>
</evidence>
<proteinExistence type="predicted"/>
<accession>A0A3S5CH71</accession>
<feature type="region of interest" description="Disordered" evidence="1">
    <location>
        <begin position="1"/>
        <end position="29"/>
    </location>
</feature>
<comment type="caution">
    <text evidence="2">The sequence shown here is derived from an EMBL/GenBank/DDBJ whole genome shotgun (WGS) entry which is preliminary data.</text>
</comment>
<dbReference type="Proteomes" id="UP000784294">
    <property type="component" value="Unassembled WGS sequence"/>
</dbReference>